<name>A0A840CIF4_9RHOB</name>
<feature type="chain" id="PRO_5032282176" evidence="1">
    <location>
        <begin position="23"/>
        <end position="110"/>
    </location>
</feature>
<keyword evidence="1" id="KW-0732">Signal</keyword>
<evidence type="ECO:0000313" key="2">
    <source>
        <dbReference type="EMBL" id="MBB4023238.1"/>
    </source>
</evidence>
<accession>A0A840CIF4</accession>
<protein>
    <submittedName>
        <fullName evidence="2">Uncharacterized protein</fullName>
    </submittedName>
</protein>
<feature type="signal peptide" evidence="1">
    <location>
        <begin position="1"/>
        <end position="22"/>
    </location>
</feature>
<sequence length="110" mass="11756">MLKNTFASAIAVLTIAPAAAFAATDYVCPEGTVLEGTQCMPTGSVRLEVLKRDGDTIVTDGYAILEEPRELGLEPNSFLVEIDGSEVVVMDHQAFQTLGLDEEINAPSQQ</sequence>
<dbReference type="Proteomes" id="UP000585681">
    <property type="component" value="Unassembled WGS sequence"/>
</dbReference>
<comment type="caution">
    <text evidence="2">The sequence shown here is derived from an EMBL/GenBank/DDBJ whole genome shotgun (WGS) entry which is preliminary data.</text>
</comment>
<dbReference type="RefSeq" id="WP_054539159.1">
    <property type="nucleotide sequence ID" value="NZ_JACIEQ010000004.1"/>
</dbReference>
<keyword evidence="3" id="KW-1185">Reference proteome</keyword>
<organism evidence="2 3">
    <name type="scientific">Actibacterium naphthalenivorans</name>
    <dbReference type="NCBI Taxonomy" id="1614693"/>
    <lineage>
        <taxon>Bacteria</taxon>
        <taxon>Pseudomonadati</taxon>
        <taxon>Pseudomonadota</taxon>
        <taxon>Alphaproteobacteria</taxon>
        <taxon>Rhodobacterales</taxon>
        <taxon>Roseobacteraceae</taxon>
        <taxon>Actibacterium</taxon>
    </lineage>
</organism>
<proteinExistence type="predicted"/>
<evidence type="ECO:0000313" key="3">
    <source>
        <dbReference type="Proteomes" id="UP000585681"/>
    </source>
</evidence>
<dbReference type="EMBL" id="JACIEQ010000004">
    <property type="protein sequence ID" value="MBB4023238.1"/>
    <property type="molecule type" value="Genomic_DNA"/>
</dbReference>
<reference evidence="2" key="1">
    <citation type="submission" date="2020-08" db="EMBL/GenBank/DDBJ databases">
        <title>Genomic Encyclopedia of Type Strains, Phase IV (KMG-IV): sequencing the most valuable type-strain genomes for metagenomic binning, comparative biology and taxonomic classification.</title>
        <authorList>
            <person name="Goeker M."/>
        </authorList>
    </citation>
    <scope>NUCLEOTIDE SEQUENCE [LARGE SCALE GENOMIC DNA]</scope>
    <source>
        <strain evidence="2">DSM 105040</strain>
    </source>
</reference>
<evidence type="ECO:0000256" key="1">
    <source>
        <dbReference type="SAM" id="SignalP"/>
    </source>
</evidence>
<dbReference type="AlphaFoldDB" id="A0A840CIF4"/>
<gene>
    <name evidence="2" type="ORF">GGR17_003060</name>
</gene>